<protein>
    <submittedName>
        <fullName evidence="9">MFS transporter</fullName>
    </submittedName>
</protein>
<dbReference type="InterPro" id="IPR036259">
    <property type="entry name" value="MFS_trans_sf"/>
</dbReference>
<dbReference type="Gene3D" id="1.20.1250.20">
    <property type="entry name" value="MFS general substrate transporter like domains"/>
    <property type="match status" value="1"/>
</dbReference>
<feature type="transmembrane region" description="Helical" evidence="8">
    <location>
        <begin position="359"/>
        <end position="380"/>
    </location>
</feature>
<accession>A0ABS1VL31</accession>
<keyword evidence="2" id="KW-0813">Transport</keyword>
<gene>
    <name evidence="9" type="ORF">JKJ07_13675</name>
</gene>
<feature type="compositionally biased region" description="Low complexity" evidence="7">
    <location>
        <begin position="449"/>
        <end position="492"/>
    </location>
</feature>
<dbReference type="EMBL" id="JAENHO010000004">
    <property type="protein sequence ID" value="MBL7255363.1"/>
    <property type="molecule type" value="Genomic_DNA"/>
</dbReference>
<feature type="transmembrane region" description="Helical" evidence="8">
    <location>
        <begin position="107"/>
        <end position="129"/>
    </location>
</feature>
<dbReference type="PANTHER" id="PTHR23513">
    <property type="entry name" value="INTEGRAL MEMBRANE EFFLUX PROTEIN-RELATED"/>
    <property type="match status" value="1"/>
</dbReference>
<evidence type="ECO:0000256" key="3">
    <source>
        <dbReference type="ARBA" id="ARBA00022475"/>
    </source>
</evidence>
<feature type="transmembrane region" description="Helical" evidence="8">
    <location>
        <begin position="386"/>
        <end position="404"/>
    </location>
</feature>
<feature type="transmembrane region" description="Helical" evidence="8">
    <location>
        <begin position="265"/>
        <end position="289"/>
    </location>
</feature>
<comment type="caution">
    <text evidence="9">The sequence shown here is derived from an EMBL/GenBank/DDBJ whole genome shotgun (WGS) entry which is preliminary data.</text>
</comment>
<dbReference type="RefSeq" id="WP_202991889.1">
    <property type="nucleotide sequence ID" value="NZ_JAENHO010000004.1"/>
</dbReference>
<evidence type="ECO:0000313" key="9">
    <source>
        <dbReference type="EMBL" id="MBL7255363.1"/>
    </source>
</evidence>
<feature type="transmembrane region" description="Helical" evidence="8">
    <location>
        <begin position="80"/>
        <end position="101"/>
    </location>
</feature>
<dbReference type="SUPFAM" id="SSF103473">
    <property type="entry name" value="MFS general substrate transporter"/>
    <property type="match status" value="1"/>
</dbReference>
<evidence type="ECO:0000256" key="8">
    <source>
        <dbReference type="SAM" id="Phobius"/>
    </source>
</evidence>
<dbReference type="CDD" id="cd06173">
    <property type="entry name" value="MFS_MefA_like"/>
    <property type="match status" value="1"/>
</dbReference>
<keyword evidence="4 8" id="KW-0812">Transmembrane</keyword>
<feature type="region of interest" description="Disordered" evidence="7">
    <location>
        <begin position="442"/>
        <end position="501"/>
    </location>
</feature>
<feature type="transmembrane region" description="Helical" evidence="8">
    <location>
        <begin position="21"/>
        <end position="41"/>
    </location>
</feature>
<name>A0ABS1VL31_9ACTN</name>
<feature type="transmembrane region" description="Helical" evidence="8">
    <location>
        <begin position="150"/>
        <end position="169"/>
    </location>
</feature>
<evidence type="ECO:0000313" key="10">
    <source>
        <dbReference type="Proteomes" id="UP000598996"/>
    </source>
</evidence>
<proteinExistence type="predicted"/>
<sequence length="501" mass="52306">MIFRGPLAPLRHRQFRLLWTGMSASLVGDGVLLVALAWQVYDLFGTPAAMSAVGVALSLPQVATLLFGGVISDRLDPRKVMLFSDLIRLAVMAALAALSLTGQLTSLWQILALTALYGAAAGFFGPAFDATVPKLVPAGDLVAANSLDQFVRPAGAQIFGPMLAGAVIAIGGSGWAFAVDAVTFALSVACLLLMRKLPLVAADPGDEPAESIWQEMKSGIRFVRSQVWLWGTFLSATFTYLLFVGPTEVLLPYVVKHELGLNASALSLILTSGGIGAIAAAMTVGWIGIPKRFMSYTYGVWAVATLAVAGYGAASQTWQLAVACVLVNGLEAAGTVAWATTKQRFVPEHMLGRVSSVDWFVSTALLPLSYALAAPVAHWIGVRPTLIGAGLLGAVVTIGFLFLPGMRRLEENAMYEPRHMSDDEEPATSADYEPRHLVYIEHPSPAPAPADVAAPAPAPADVAASASAPADVAASAPAPAPDADSAEEAAPAADDREPVPA</sequence>
<keyword evidence="10" id="KW-1185">Reference proteome</keyword>
<comment type="subcellular location">
    <subcellularLocation>
        <location evidence="1">Cell inner membrane</location>
        <topology evidence="1">Multi-pass membrane protein</topology>
    </subcellularLocation>
</comment>
<keyword evidence="3" id="KW-1003">Cell membrane</keyword>
<feature type="transmembrane region" description="Helical" evidence="8">
    <location>
        <begin position="320"/>
        <end position="339"/>
    </location>
</feature>
<evidence type="ECO:0000256" key="6">
    <source>
        <dbReference type="ARBA" id="ARBA00023136"/>
    </source>
</evidence>
<dbReference type="Pfam" id="PF05977">
    <property type="entry name" value="MFS_3"/>
    <property type="match status" value="1"/>
</dbReference>
<keyword evidence="6 8" id="KW-0472">Membrane</keyword>
<feature type="transmembrane region" description="Helical" evidence="8">
    <location>
        <begin position="296"/>
        <end position="314"/>
    </location>
</feature>
<dbReference type="InterPro" id="IPR010290">
    <property type="entry name" value="TM_effector"/>
</dbReference>
<reference evidence="9 10" key="1">
    <citation type="submission" date="2021-01" db="EMBL/GenBank/DDBJ databases">
        <title>Actinoplanes sp. nov. LDG1-01 isolated from lichen.</title>
        <authorList>
            <person name="Saeng-In P."/>
            <person name="Phongsopitanun W."/>
            <person name="Kanchanasin P."/>
            <person name="Yuki M."/>
            <person name="Kudo T."/>
            <person name="Ohkuma M."/>
            <person name="Tanasupawat S."/>
        </authorList>
    </citation>
    <scope>NUCLEOTIDE SEQUENCE [LARGE SCALE GENOMIC DNA]</scope>
    <source>
        <strain evidence="9 10">LDG1-01</strain>
    </source>
</reference>
<evidence type="ECO:0000256" key="7">
    <source>
        <dbReference type="SAM" id="MobiDB-lite"/>
    </source>
</evidence>
<dbReference type="PANTHER" id="PTHR23513:SF9">
    <property type="entry name" value="ENTEROBACTIN EXPORTER ENTS"/>
    <property type="match status" value="1"/>
</dbReference>
<evidence type="ECO:0000256" key="2">
    <source>
        <dbReference type="ARBA" id="ARBA00022448"/>
    </source>
</evidence>
<feature type="transmembrane region" description="Helical" evidence="8">
    <location>
        <begin position="47"/>
        <end position="68"/>
    </location>
</feature>
<evidence type="ECO:0000256" key="4">
    <source>
        <dbReference type="ARBA" id="ARBA00022692"/>
    </source>
</evidence>
<evidence type="ECO:0000256" key="5">
    <source>
        <dbReference type="ARBA" id="ARBA00022989"/>
    </source>
</evidence>
<feature type="transmembrane region" description="Helical" evidence="8">
    <location>
        <begin position="227"/>
        <end position="245"/>
    </location>
</feature>
<keyword evidence="5 8" id="KW-1133">Transmembrane helix</keyword>
<dbReference type="Proteomes" id="UP000598996">
    <property type="component" value="Unassembled WGS sequence"/>
</dbReference>
<organism evidence="9 10">
    <name type="scientific">Paractinoplanes lichenicola</name>
    <dbReference type="NCBI Taxonomy" id="2802976"/>
    <lineage>
        <taxon>Bacteria</taxon>
        <taxon>Bacillati</taxon>
        <taxon>Actinomycetota</taxon>
        <taxon>Actinomycetes</taxon>
        <taxon>Micromonosporales</taxon>
        <taxon>Micromonosporaceae</taxon>
        <taxon>Paractinoplanes</taxon>
    </lineage>
</organism>
<evidence type="ECO:0000256" key="1">
    <source>
        <dbReference type="ARBA" id="ARBA00004429"/>
    </source>
</evidence>